<keyword evidence="4" id="KW-1185">Reference proteome</keyword>
<dbReference type="InterPro" id="IPR000873">
    <property type="entry name" value="AMP-dep_synth/lig_dom"/>
</dbReference>
<dbReference type="Pfam" id="PF00501">
    <property type="entry name" value="AMP-binding"/>
    <property type="match status" value="1"/>
</dbReference>
<feature type="domain" description="AMP-binding enzyme C-terminal" evidence="2">
    <location>
        <begin position="448"/>
        <end position="535"/>
    </location>
</feature>
<name>A0A2H3JSI9_WOLCO</name>
<dbReference type="PANTHER" id="PTHR24096:SF422">
    <property type="entry name" value="BCDNA.GH02901"/>
    <property type="match status" value="1"/>
</dbReference>
<evidence type="ECO:0000313" key="4">
    <source>
        <dbReference type="Proteomes" id="UP000218811"/>
    </source>
</evidence>
<dbReference type="Proteomes" id="UP000218811">
    <property type="component" value="Unassembled WGS sequence"/>
</dbReference>
<dbReference type="AlphaFoldDB" id="A0A2H3JSI9"/>
<dbReference type="SUPFAM" id="SSF56801">
    <property type="entry name" value="Acetyl-CoA synthetase-like"/>
    <property type="match status" value="1"/>
</dbReference>
<dbReference type="InterPro" id="IPR045851">
    <property type="entry name" value="AMP-bd_C_sf"/>
</dbReference>
<evidence type="ECO:0000313" key="3">
    <source>
        <dbReference type="EMBL" id="PCH45120.1"/>
    </source>
</evidence>
<evidence type="ECO:0000259" key="2">
    <source>
        <dbReference type="Pfam" id="PF13193"/>
    </source>
</evidence>
<proteinExistence type="predicted"/>
<gene>
    <name evidence="3" type="ORF">WOLCODRAFT_124559</name>
</gene>
<sequence>MLDDLVNPPSRPVRPSSVPCLIDEGTGQPMFLSELRSRSDALARTLQNEMGIGENDLVSIFTPNHTDYLTIIWAVHRLGGIVSAINPGLTQEELVYHLQIARPALLIAHGESLSTAIEGARVLNITSSRVIVIDRHQGSGAPPCICLEELIARGLHLPPIKEFRLRDGQAKTQVAILCFSSGTTGKPKAVAVSHYNLICNVIQSATHHRVNDNHVPWEERRFRPGDVVSGVIPFYHMYGILSNLHWMIYSAMTVVVTQKFKYETMLQNIERFHITHLIIVPPQAVLLCKACEHPATKNYNLSSVRFCMVAAAPVTAELISQLLEALPGSHLGQGYGMTETTAAVCMFPTTQKVGTPGSAGQLVPGTIAKIVKPDGSLAGYGEPGELLIQGGQVSLGYYGNEAATKEAFRDGWLKSGDEVVIRENGDIFVVDRIKEFIKVKGLQVAPGELEGHLLNHPQIADACVIGIPDAYAGEIPLAFIVLQPDAAASAQKTEADAAKMKQDIVEYVAATKSRHKWLTGGVVFIDAIPKSPSGKILRRILREKAKTFRKPISSHL</sequence>
<keyword evidence="3" id="KW-0436">Ligase</keyword>
<feature type="domain" description="AMP-dependent synthetase/ligase" evidence="1">
    <location>
        <begin position="19"/>
        <end position="398"/>
    </location>
</feature>
<dbReference type="CDD" id="cd05911">
    <property type="entry name" value="Firefly_Luc_like"/>
    <property type="match status" value="1"/>
</dbReference>
<accession>A0A2H3JSI9</accession>
<dbReference type="OMA" id="AISHYNV"/>
<dbReference type="Pfam" id="PF13193">
    <property type="entry name" value="AMP-binding_C"/>
    <property type="match status" value="1"/>
</dbReference>
<protein>
    <submittedName>
        <fullName evidence="3">Amp dependent CoA ligase</fullName>
    </submittedName>
</protein>
<dbReference type="InterPro" id="IPR020845">
    <property type="entry name" value="AMP-binding_CS"/>
</dbReference>
<dbReference type="GO" id="GO:0016405">
    <property type="term" value="F:CoA-ligase activity"/>
    <property type="evidence" value="ECO:0007669"/>
    <property type="project" value="TreeGrafter"/>
</dbReference>
<dbReference type="InterPro" id="IPR025110">
    <property type="entry name" value="AMP-bd_C"/>
</dbReference>
<reference evidence="3 4" key="1">
    <citation type="journal article" date="2012" name="Science">
        <title>The Paleozoic origin of enzymatic lignin decomposition reconstructed from 31 fungal genomes.</title>
        <authorList>
            <person name="Floudas D."/>
            <person name="Binder M."/>
            <person name="Riley R."/>
            <person name="Barry K."/>
            <person name="Blanchette R.A."/>
            <person name="Henrissat B."/>
            <person name="Martinez A.T."/>
            <person name="Otillar R."/>
            <person name="Spatafora J.W."/>
            <person name="Yadav J.S."/>
            <person name="Aerts A."/>
            <person name="Benoit I."/>
            <person name="Boyd A."/>
            <person name="Carlson A."/>
            <person name="Copeland A."/>
            <person name="Coutinho P.M."/>
            <person name="de Vries R.P."/>
            <person name="Ferreira P."/>
            <person name="Findley K."/>
            <person name="Foster B."/>
            <person name="Gaskell J."/>
            <person name="Glotzer D."/>
            <person name="Gorecki P."/>
            <person name="Heitman J."/>
            <person name="Hesse C."/>
            <person name="Hori C."/>
            <person name="Igarashi K."/>
            <person name="Jurgens J.A."/>
            <person name="Kallen N."/>
            <person name="Kersten P."/>
            <person name="Kohler A."/>
            <person name="Kuees U."/>
            <person name="Kumar T.K.A."/>
            <person name="Kuo A."/>
            <person name="LaButti K."/>
            <person name="Larrondo L.F."/>
            <person name="Lindquist E."/>
            <person name="Ling A."/>
            <person name="Lombard V."/>
            <person name="Lucas S."/>
            <person name="Lundell T."/>
            <person name="Martin R."/>
            <person name="McLaughlin D.J."/>
            <person name="Morgenstern I."/>
            <person name="Morin E."/>
            <person name="Murat C."/>
            <person name="Nagy L.G."/>
            <person name="Nolan M."/>
            <person name="Ohm R.A."/>
            <person name="Patyshakuliyeva A."/>
            <person name="Rokas A."/>
            <person name="Ruiz-Duenas F.J."/>
            <person name="Sabat G."/>
            <person name="Salamov A."/>
            <person name="Samejima M."/>
            <person name="Schmutz J."/>
            <person name="Slot J.C."/>
            <person name="St John F."/>
            <person name="Stenlid J."/>
            <person name="Sun H."/>
            <person name="Sun S."/>
            <person name="Syed K."/>
            <person name="Tsang A."/>
            <person name="Wiebenga A."/>
            <person name="Young D."/>
            <person name="Pisabarro A."/>
            <person name="Eastwood D.C."/>
            <person name="Martin F."/>
            <person name="Cullen D."/>
            <person name="Grigoriev I.V."/>
            <person name="Hibbett D.S."/>
        </authorList>
    </citation>
    <scope>NUCLEOTIDE SEQUENCE [LARGE SCALE GENOMIC DNA]</scope>
    <source>
        <strain evidence="3 4">MD-104</strain>
    </source>
</reference>
<dbReference type="Gene3D" id="3.40.50.12780">
    <property type="entry name" value="N-terminal domain of ligase-like"/>
    <property type="match status" value="1"/>
</dbReference>
<dbReference type="OrthoDB" id="6509636at2759"/>
<dbReference type="InterPro" id="IPR042099">
    <property type="entry name" value="ANL_N_sf"/>
</dbReference>
<dbReference type="EMBL" id="KB468168">
    <property type="protein sequence ID" value="PCH45120.1"/>
    <property type="molecule type" value="Genomic_DNA"/>
</dbReference>
<dbReference type="PANTHER" id="PTHR24096">
    <property type="entry name" value="LONG-CHAIN-FATTY-ACID--COA LIGASE"/>
    <property type="match status" value="1"/>
</dbReference>
<evidence type="ECO:0000259" key="1">
    <source>
        <dbReference type="Pfam" id="PF00501"/>
    </source>
</evidence>
<dbReference type="STRING" id="742152.A0A2H3JSI9"/>
<organism evidence="3 4">
    <name type="scientific">Wolfiporia cocos (strain MD-104)</name>
    <name type="common">Brown rot fungus</name>
    <dbReference type="NCBI Taxonomy" id="742152"/>
    <lineage>
        <taxon>Eukaryota</taxon>
        <taxon>Fungi</taxon>
        <taxon>Dikarya</taxon>
        <taxon>Basidiomycota</taxon>
        <taxon>Agaricomycotina</taxon>
        <taxon>Agaricomycetes</taxon>
        <taxon>Polyporales</taxon>
        <taxon>Phaeolaceae</taxon>
        <taxon>Wolfiporia</taxon>
    </lineage>
</organism>
<dbReference type="Gene3D" id="3.30.300.30">
    <property type="match status" value="1"/>
</dbReference>
<dbReference type="PROSITE" id="PS00455">
    <property type="entry name" value="AMP_BINDING"/>
    <property type="match status" value="1"/>
</dbReference>